<protein>
    <submittedName>
        <fullName evidence="1">Uncharacterized protein</fullName>
    </submittedName>
</protein>
<evidence type="ECO:0000313" key="1">
    <source>
        <dbReference type="EMBL" id="KAF6755314.1"/>
    </source>
</evidence>
<gene>
    <name evidence="1" type="ORF">DFP72DRAFT_847488</name>
</gene>
<organism evidence="1 2">
    <name type="scientific">Ephemerocybe angulata</name>
    <dbReference type="NCBI Taxonomy" id="980116"/>
    <lineage>
        <taxon>Eukaryota</taxon>
        <taxon>Fungi</taxon>
        <taxon>Dikarya</taxon>
        <taxon>Basidiomycota</taxon>
        <taxon>Agaricomycotina</taxon>
        <taxon>Agaricomycetes</taxon>
        <taxon>Agaricomycetidae</taxon>
        <taxon>Agaricales</taxon>
        <taxon>Agaricineae</taxon>
        <taxon>Psathyrellaceae</taxon>
        <taxon>Ephemerocybe</taxon>
    </lineage>
</organism>
<dbReference type="Proteomes" id="UP000521943">
    <property type="component" value="Unassembled WGS sequence"/>
</dbReference>
<sequence length="327" mass="36788">MPKLSARGQKHTSIHIRRNTSTESQTCIYPMERQYESHVMISWHLRYWSVSDDFTPSNYEELRNKLHLYFIGFSRCHAEVSLLITLSLGFNSTSLVPDRSHGTSLHMVNGSQKPTPSGVTSRSYSTNLHLANLRKAELGQSRSLRIWNAVKALVLTSTYHSTGLFKDNEYPPVGCRPDPRVLPPRVCTVNKESSQWGNLNPRTRSAALTFPTSCAPTQNPAIWIRKIESCIFAFPDSSAYDFGSSDSTSSLVDQPPLPTSRFFEKAVVLYPSSKRMDYNNQPLGPSFTLPMTAVYRISPRCMAVRGIQTTHASEESLFCRLAAHHTI</sequence>
<proteinExistence type="predicted"/>
<reference evidence="1 2" key="1">
    <citation type="submission" date="2020-07" db="EMBL/GenBank/DDBJ databases">
        <title>Comparative genomics of pyrophilous fungi reveals a link between fire events and developmental genes.</title>
        <authorList>
            <consortium name="DOE Joint Genome Institute"/>
            <person name="Steindorff A.S."/>
            <person name="Carver A."/>
            <person name="Calhoun S."/>
            <person name="Stillman K."/>
            <person name="Liu H."/>
            <person name="Lipzen A."/>
            <person name="Pangilinan J."/>
            <person name="Labutti K."/>
            <person name="Bruns T.D."/>
            <person name="Grigoriev I.V."/>
        </authorList>
    </citation>
    <scope>NUCLEOTIDE SEQUENCE [LARGE SCALE GENOMIC DNA]</scope>
    <source>
        <strain evidence="1 2">CBS 144469</strain>
    </source>
</reference>
<dbReference type="AlphaFoldDB" id="A0A8H6M717"/>
<keyword evidence="2" id="KW-1185">Reference proteome</keyword>
<comment type="caution">
    <text evidence="1">The sequence shown here is derived from an EMBL/GenBank/DDBJ whole genome shotgun (WGS) entry which is preliminary data.</text>
</comment>
<dbReference type="EMBL" id="JACGCI010000030">
    <property type="protein sequence ID" value="KAF6755314.1"/>
    <property type="molecule type" value="Genomic_DNA"/>
</dbReference>
<evidence type="ECO:0000313" key="2">
    <source>
        <dbReference type="Proteomes" id="UP000521943"/>
    </source>
</evidence>
<accession>A0A8H6M717</accession>
<name>A0A8H6M717_9AGAR</name>